<keyword evidence="3" id="KW-1185">Reference proteome</keyword>
<dbReference type="AlphaFoldDB" id="R7Q5W0"/>
<feature type="domain" description="Topoisomerase 6 subunit A/Spo11 TOPRIM" evidence="1">
    <location>
        <begin position="151"/>
        <end position="281"/>
    </location>
</feature>
<accession>R7Q5W0</accession>
<dbReference type="GO" id="GO:0003918">
    <property type="term" value="F:DNA topoisomerase type II (double strand cut, ATP-hydrolyzing) activity"/>
    <property type="evidence" value="ECO:0007669"/>
    <property type="project" value="InterPro"/>
</dbReference>
<dbReference type="GO" id="GO:0005694">
    <property type="term" value="C:chromosome"/>
    <property type="evidence" value="ECO:0007669"/>
    <property type="project" value="InterPro"/>
</dbReference>
<dbReference type="KEGG" id="ccp:CHC_T00002589001"/>
<organism evidence="2 3">
    <name type="scientific">Chondrus crispus</name>
    <name type="common">Carrageen Irish moss</name>
    <name type="synonym">Polymorpha crispa</name>
    <dbReference type="NCBI Taxonomy" id="2769"/>
    <lineage>
        <taxon>Eukaryota</taxon>
        <taxon>Rhodophyta</taxon>
        <taxon>Florideophyceae</taxon>
        <taxon>Rhodymeniophycidae</taxon>
        <taxon>Gigartinales</taxon>
        <taxon>Gigartinaceae</taxon>
        <taxon>Chondrus</taxon>
    </lineage>
</organism>
<dbReference type="Gramene" id="CDF33912">
    <property type="protein sequence ID" value="CDF33912"/>
    <property type="gene ID" value="CHC_T00002589001"/>
</dbReference>
<evidence type="ECO:0000313" key="2">
    <source>
        <dbReference type="EMBL" id="CDF33912.1"/>
    </source>
</evidence>
<gene>
    <name evidence="2" type="ORF">CHC_T00002589001</name>
</gene>
<dbReference type="RefSeq" id="XP_005713731.1">
    <property type="nucleotide sequence ID" value="XM_005713674.1"/>
</dbReference>
<dbReference type="InterPro" id="IPR002815">
    <property type="entry name" value="Spo11/TopoVI_A"/>
</dbReference>
<dbReference type="Proteomes" id="UP000012073">
    <property type="component" value="Unassembled WGS sequence"/>
</dbReference>
<dbReference type="PANTHER" id="PTHR10848">
    <property type="entry name" value="MEIOTIC RECOMBINATION PROTEIN SPO11"/>
    <property type="match status" value="1"/>
</dbReference>
<protein>
    <recommendedName>
        <fullName evidence="1">Topoisomerase 6 subunit A/Spo11 TOPRIM domain-containing protein</fullName>
    </recommendedName>
</protein>
<dbReference type="STRING" id="2769.R7Q5W0"/>
<dbReference type="Gene3D" id="3.40.1360.10">
    <property type="match status" value="1"/>
</dbReference>
<sequence>MTSTSSQLQRGLSPETSLLLTRMVILSMWPCSAQADVLYHADRRECEILRVMHVLSLCAFGICYGIEQMRTGTLRSANPNNRVLALIRIYLGLRKRLLFIPCYMNRKLSNFFTHVFLLQGKVRDSYPQYKLSLFSLFSLFSAPEELTQLMSTGYPDLASKMFLSAVSSVQREKGLLIPIFILTDADPHGIHIAFCYIRDLPNCNVRWIGVRPSDNGSLIQIRESALLPVTSAEITLADGMLRHIACCETKEAESFAPLAAELNLLKATGNKFEIEALTCTGLGEDMSGLLRYLLSRT</sequence>
<name>R7Q5W0_CHOCR</name>
<dbReference type="Pfam" id="PF21180">
    <property type="entry name" value="TOP6A-Spo11_Toprim"/>
    <property type="match status" value="1"/>
</dbReference>
<dbReference type="SUPFAM" id="SSF56726">
    <property type="entry name" value="DNA topoisomerase IV, alpha subunit"/>
    <property type="match status" value="1"/>
</dbReference>
<dbReference type="InterPro" id="IPR034136">
    <property type="entry name" value="TOPRIM_Topo6A/Spo11"/>
</dbReference>
<evidence type="ECO:0000313" key="3">
    <source>
        <dbReference type="Proteomes" id="UP000012073"/>
    </source>
</evidence>
<evidence type="ECO:0000259" key="1">
    <source>
        <dbReference type="Pfam" id="PF21180"/>
    </source>
</evidence>
<dbReference type="OrthoDB" id="5377392at2759"/>
<dbReference type="EMBL" id="HG001662">
    <property type="protein sequence ID" value="CDF33912.1"/>
    <property type="molecule type" value="Genomic_DNA"/>
</dbReference>
<dbReference type="PANTHER" id="PTHR10848:SF0">
    <property type="entry name" value="MEIOTIC RECOMBINATION PROTEIN SPO11"/>
    <property type="match status" value="1"/>
</dbReference>
<dbReference type="GO" id="GO:0003677">
    <property type="term" value="F:DNA binding"/>
    <property type="evidence" value="ECO:0007669"/>
    <property type="project" value="InterPro"/>
</dbReference>
<dbReference type="InterPro" id="IPR036078">
    <property type="entry name" value="Spo11/TopoVI_A_sf"/>
</dbReference>
<dbReference type="GeneID" id="17321447"/>
<reference evidence="3" key="1">
    <citation type="journal article" date="2013" name="Proc. Natl. Acad. Sci. U.S.A.">
        <title>Genome structure and metabolic features in the red seaweed Chondrus crispus shed light on evolution of the Archaeplastida.</title>
        <authorList>
            <person name="Collen J."/>
            <person name="Porcel B."/>
            <person name="Carre W."/>
            <person name="Ball S.G."/>
            <person name="Chaparro C."/>
            <person name="Tonon T."/>
            <person name="Barbeyron T."/>
            <person name="Michel G."/>
            <person name="Noel B."/>
            <person name="Valentin K."/>
            <person name="Elias M."/>
            <person name="Artiguenave F."/>
            <person name="Arun A."/>
            <person name="Aury J.M."/>
            <person name="Barbosa-Neto J.F."/>
            <person name="Bothwell J.H."/>
            <person name="Bouget F.Y."/>
            <person name="Brillet L."/>
            <person name="Cabello-Hurtado F."/>
            <person name="Capella-Gutierrez S."/>
            <person name="Charrier B."/>
            <person name="Cladiere L."/>
            <person name="Cock J.M."/>
            <person name="Coelho S.M."/>
            <person name="Colleoni C."/>
            <person name="Czjzek M."/>
            <person name="Da Silva C."/>
            <person name="Delage L."/>
            <person name="Denoeud F."/>
            <person name="Deschamps P."/>
            <person name="Dittami S.M."/>
            <person name="Gabaldon T."/>
            <person name="Gachon C.M."/>
            <person name="Groisillier A."/>
            <person name="Herve C."/>
            <person name="Jabbari K."/>
            <person name="Katinka M."/>
            <person name="Kloareg B."/>
            <person name="Kowalczyk N."/>
            <person name="Labadie K."/>
            <person name="Leblanc C."/>
            <person name="Lopez P.J."/>
            <person name="McLachlan D.H."/>
            <person name="Meslet-Cladiere L."/>
            <person name="Moustafa A."/>
            <person name="Nehr Z."/>
            <person name="Nyvall Collen P."/>
            <person name="Panaud O."/>
            <person name="Partensky F."/>
            <person name="Poulain J."/>
            <person name="Rensing S.A."/>
            <person name="Rousvoal S."/>
            <person name="Samson G."/>
            <person name="Symeonidi A."/>
            <person name="Weissenbach J."/>
            <person name="Zambounis A."/>
            <person name="Wincker P."/>
            <person name="Boyen C."/>
        </authorList>
    </citation>
    <scope>NUCLEOTIDE SEQUENCE [LARGE SCALE GENOMIC DNA]</scope>
    <source>
        <strain evidence="3">cv. Stackhouse</strain>
    </source>
</reference>
<proteinExistence type="predicted"/>